<dbReference type="InterPro" id="IPR011011">
    <property type="entry name" value="Znf_FYVE_PHD"/>
</dbReference>
<evidence type="ECO:0000256" key="1">
    <source>
        <dbReference type="SAM" id="MobiDB-lite"/>
    </source>
</evidence>
<accession>A0A165WI96</accession>
<proteinExistence type="predicted"/>
<dbReference type="InterPro" id="IPR013083">
    <property type="entry name" value="Znf_RING/FYVE/PHD"/>
</dbReference>
<dbReference type="Gene3D" id="3.30.40.10">
    <property type="entry name" value="Zinc/RING finger domain, C3HC4 (zinc finger)"/>
    <property type="match status" value="1"/>
</dbReference>
<evidence type="ECO:0000313" key="2">
    <source>
        <dbReference type="EMBL" id="KZT31183.1"/>
    </source>
</evidence>
<protein>
    <recommendedName>
        <fullName evidence="4">Zinc finger PHD-type domain-containing protein</fullName>
    </recommendedName>
</protein>
<dbReference type="SUPFAM" id="SSF57903">
    <property type="entry name" value="FYVE/PHD zinc finger"/>
    <property type="match status" value="1"/>
</dbReference>
<keyword evidence="3" id="KW-1185">Reference proteome</keyword>
<feature type="compositionally biased region" description="Polar residues" evidence="1">
    <location>
        <begin position="39"/>
        <end position="53"/>
    </location>
</feature>
<sequence length="175" mass="18554">MTSNCSPVTTPPRPAVACTEALDTSHTDLEDLANEDSDSNASEQPSLHDSSGSDIEEDDTPEQPIDNGTRRSTRSRNRNPVADLSRSLVESHTCADDACLGEGVSGVMVKCGGPACVRPYYHIECAGFTEIPPKGFFCDAVCEDNATGKGRAKPRKRKAAGKSGPSTAAKRVRSK</sequence>
<feature type="region of interest" description="Disordered" evidence="1">
    <location>
        <begin position="146"/>
        <end position="175"/>
    </location>
</feature>
<feature type="region of interest" description="Disordered" evidence="1">
    <location>
        <begin position="1"/>
        <end position="87"/>
    </location>
</feature>
<feature type="compositionally biased region" description="Basic residues" evidence="1">
    <location>
        <begin position="150"/>
        <end position="160"/>
    </location>
</feature>
<dbReference type="EMBL" id="KV428762">
    <property type="protein sequence ID" value="KZT31183.1"/>
    <property type="molecule type" value="Genomic_DNA"/>
</dbReference>
<evidence type="ECO:0008006" key="4">
    <source>
        <dbReference type="Google" id="ProtNLM"/>
    </source>
</evidence>
<reference evidence="2 3" key="1">
    <citation type="journal article" date="2016" name="Mol. Biol. Evol.">
        <title>Comparative Genomics of Early-Diverging Mushroom-Forming Fungi Provides Insights into the Origins of Lignocellulose Decay Capabilities.</title>
        <authorList>
            <person name="Nagy L.G."/>
            <person name="Riley R."/>
            <person name="Tritt A."/>
            <person name="Adam C."/>
            <person name="Daum C."/>
            <person name="Floudas D."/>
            <person name="Sun H."/>
            <person name="Yadav J.S."/>
            <person name="Pangilinan J."/>
            <person name="Larsson K.H."/>
            <person name="Matsuura K."/>
            <person name="Barry K."/>
            <person name="Labutti K."/>
            <person name="Kuo R."/>
            <person name="Ohm R.A."/>
            <person name="Bhattacharya S.S."/>
            <person name="Shirouzu T."/>
            <person name="Yoshinaga Y."/>
            <person name="Martin F.M."/>
            <person name="Grigoriev I.V."/>
            <person name="Hibbett D.S."/>
        </authorList>
    </citation>
    <scope>NUCLEOTIDE SEQUENCE [LARGE SCALE GENOMIC DNA]</scope>
    <source>
        <strain evidence="2 3">HHB10207 ss-3</strain>
    </source>
</reference>
<gene>
    <name evidence="2" type="ORF">SISSUDRAFT_1067994</name>
</gene>
<name>A0A165WI96_9AGAM</name>
<dbReference type="Proteomes" id="UP000076798">
    <property type="component" value="Unassembled WGS sequence"/>
</dbReference>
<evidence type="ECO:0000313" key="3">
    <source>
        <dbReference type="Proteomes" id="UP000076798"/>
    </source>
</evidence>
<dbReference type="AlphaFoldDB" id="A0A165WI96"/>
<organism evidence="2 3">
    <name type="scientific">Sistotremastrum suecicum HHB10207 ss-3</name>
    <dbReference type="NCBI Taxonomy" id="1314776"/>
    <lineage>
        <taxon>Eukaryota</taxon>
        <taxon>Fungi</taxon>
        <taxon>Dikarya</taxon>
        <taxon>Basidiomycota</taxon>
        <taxon>Agaricomycotina</taxon>
        <taxon>Agaricomycetes</taxon>
        <taxon>Sistotremastrales</taxon>
        <taxon>Sistotremastraceae</taxon>
        <taxon>Sistotremastrum</taxon>
    </lineage>
</organism>